<feature type="non-terminal residue" evidence="1">
    <location>
        <position position="111"/>
    </location>
</feature>
<sequence length="111" mass="11659">MYIIGAITTCPFSATGRSLMACMPRIALCGGLTIGVDISEPNVPPLVMVKVPPCRSSSVSLPVLAERGVDARGLQAQLRGADRGVIAGGTCTDDDDVELFAHFIRSREPSN</sequence>
<evidence type="ECO:0000313" key="1">
    <source>
        <dbReference type="EMBL" id="GAI86198.1"/>
    </source>
</evidence>
<comment type="caution">
    <text evidence="1">The sequence shown here is derived from an EMBL/GenBank/DDBJ whole genome shotgun (WGS) entry which is preliminary data.</text>
</comment>
<dbReference type="AlphaFoldDB" id="X1RZX0"/>
<protein>
    <submittedName>
        <fullName evidence="1">Uncharacterized protein</fullName>
    </submittedName>
</protein>
<proteinExistence type="predicted"/>
<gene>
    <name evidence="1" type="ORF">S12H4_21901</name>
</gene>
<reference evidence="1" key="1">
    <citation type="journal article" date="2014" name="Front. Microbiol.">
        <title>High frequency of phylogenetically diverse reductive dehalogenase-homologous genes in deep subseafloor sedimentary metagenomes.</title>
        <authorList>
            <person name="Kawai M."/>
            <person name="Futagami T."/>
            <person name="Toyoda A."/>
            <person name="Takaki Y."/>
            <person name="Nishi S."/>
            <person name="Hori S."/>
            <person name="Arai W."/>
            <person name="Tsubouchi T."/>
            <person name="Morono Y."/>
            <person name="Uchiyama I."/>
            <person name="Ito T."/>
            <person name="Fujiyama A."/>
            <person name="Inagaki F."/>
            <person name="Takami H."/>
        </authorList>
    </citation>
    <scope>NUCLEOTIDE SEQUENCE</scope>
    <source>
        <strain evidence="1">Expedition CK06-06</strain>
    </source>
</reference>
<organism evidence="1">
    <name type="scientific">marine sediment metagenome</name>
    <dbReference type="NCBI Taxonomy" id="412755"/>
    <lineage>
        <taxon>unclassified sequences</taxon>
        <taxon>metagenomes</taxon>
        <taxon>ecological metagenomes</taxon>
    </lineage>
</organism>
<name>X1RZX0_9ZZZZ</name>
<accession>X1RZX0</accession>
<dbReference type="AntiFam" id="ANF00206">
    <property type="entry name" value="Shadow ORF (opposite sucB)"/>
</dbReference>
<dbReference type="EMBL" id="BARW01011334">
    <property type="protein sequence ID" value="GAI86198.1"/>
    <property type="molecule type" value="Genomic_DNA"/>
</dbReference>